<protein>
    <submittedName>
        <fullName evidence="2">Uncharacterized protein</fullName>
    </submittedName>
</protein>
<feature type="region of interest" description="Disordered" evidence="1">
    <location>
        <begin position="34"/>
        <end position="57"/>
    </location>
</feature>
<comment type="caution">
    <text evidence="2">The sequence shown here is derived from an EMBL/GenBank/DDBJ whole genome shotgun (WGS) entry which is preliminary data.</text>
</comment>
<evidence type="ECO:0000313" key="3">
    <source>
        <dbReference type="Proteomes" id="UP000835052"/>
    </source>
</evidence>
<name>A0A8S1HL48_9PELO</name>
<dbReference type="Proteomes" id="UP000835052">
    <property type="component" value="Unassembled WGS sequence"/>
</dbReference>
<organism evidence="2 3">
    <name type="scientific">Caenorhabditis auriculariae</name>
    <dbReference type="NCBI Taxonomy" id="2777116"/>
    <lineage>
        <taxon>Eukaryota</taxon>
        <taxon>Metazoa</taxon>
        <taxon>Ecdysozoa</taxon>
        <taxon>Nematoda</taxon>
        <taxon>Chromadorea</taxon>
        <taxon>Rhabditida</taxon>
        <taxon>Rhabditina</taxon>
        <taxon>Rhabditomorpha</taxon>
        <taxon>Rhabditoidea</taxon>
        <taxon>Rhabditidae</taxon>
        <taxon>Peloderinae</taxon>
        <taxon>Caenorhabditis</taxon>
    </lineage>
</organism>
<dbReference type="EMBL" id="CAJGYM010000040">
    <property type="protein sequence ID" value="CAD6194000.1"/>
    <property type="molecule type" value="Genomic_DNA"/>
</dbReference>
<evidence type="ECO:0000256" key="1">
    <source>
        <dbReference type="SAM" id="MobiDB-lite"/>
    </source>
</evidence>
<accession>A0A8S1HL48</accession>
<evidence type="ECO:0000313" key="2">
    <source>
        <dbReference type="EMBL" id="CAD6194000.1"/>
    </source>
</evidence>
<dbReference type="AlphaFoldDB" id="A0A8S1HL48"/>
<proteinExistence type="predicted"/>
<keyword evidence="3" id="KW-1185">Reference proteome</keyword>
<reference evidence="2" key="1">
    <citation type="submission" date="2020-10" db="EMBL/GenBank/DDBJ databases">
        <authorList>
            <person name="Kikuchi T."/>
        </authorList>
    </citation>
    <scope>NUCLEOTIDE SEQUENCE</scope>
    <source>
        <strain evidence="2">NKZ352</strain>
    </source>
</reference>
<sequence length="161" mass="18197">MQIGGAILARLQSAPPRCSGLIAHPTDWLVSRQGKKDTWVGQQQRQKERHHQEQNGGFRRRFFSALSTAILRREIIIRSGKKQRSREKVPDSMSAESLAHRDECATPLSVAQRDRLPIIRMAYAAPSQLASSLFNIVKKGFLNVLPAVLIRRVRPHSRKTA</sequence>
<gene>
    <name evidence="2" type="ORF">CAUJ_LOCUS9919</name>
</gene>